<accession>A0AAV7H4Q6</accession>
<feature type="compositionally biased region" description="Basic residues" evidence="1">
    <location>
        <begin position="168"/>
        <end position="181"/>
    </location>
</feature>
<organism evidence="2 3">
    <name type="scientific">Dendrobium chrysotoxum</name>
    <name type="common">Orchid</name>
    <dbReference type="NCBI Taxonomy" id="161865"/>
    <lineage>
        <taxon>Eukaryota</taxon>
        <taxon>Viridiplantae</taxon>
        <taxon>Streptophyta</taxon>
        <taxon>Embryophyta</taxon>
        <taxon>Tracheophyta</taxon>
        <taxon>Spermatophyta</taxon>
        <taxon>Magnoliopsida</taxon>
        <taxon>Liliopsida</taxon>
        <taxon>Asparagales</taxon>
        <taxon>Orchidaceae</taxon>
        <taxon>Epidendroideae</taxon>
        <taxon>Malaxideae</taxon>
        <taxon>Dendrobiinae</taxon>
        <taxon>Dendrobium</taxon>
    </lineage>
</organism>
<protein>
    <submittedName>
        <fullName evidence="2">Uncharacterized protein</fullName>
    </submittedName>
</protein>
<feature type="compositionally biased region" description="Basic and acidic residues" evidence="1">
    <location>
        <begin position="248"/>
        <end position="261"/>
    </location>
</feature>
<feature type="compositionally biased region" description="Basic residues" evidence="1">
    <location>
        <begin position="139"/>
        <end position="152"/>
    </location>
</feature>
<feature type="region of interest" description="Disordered" evidence="1">
    <location>
        <begin position="237"/>
        <end position="261"/>
    </location>
</feature>
<sequence>MRTDANQDPPHHAMYCVLGDVAVSNWCPDTLGIRTYDDDTNWWSIKYSQMDSLPSHNELLDAHGSSFYHIEESNLEDCTPSIVQNGAGKSSIKLRPRNKKLKTNVENLACTDQIAKKFFPEMDDDYGGDNYIDDDLPKQKKRKLPRKSSSRSKHSEVPRSTANDTPKKRLRHGRSHCKSARRQGMTVTFEAKPNLTIYEILWFAGFTGIGRRRLRKGESYLMSERAAVVASDKKMLQEGNVVEGPKPSSDEAERGERMENK</sequence>
<gene>
    <name evidence="2" type="ORF">IEQ34_001996</name>
</gene>
<proteinExistence type="predicted"/>
<feature type="region of interest" description="Disordered" evidence="1">
    <location>
        <begin position="129"/>
        <end position="181"/>
    </location>
</feature>
<evidence type="ECO:0000313" key="2">
    <source>
        <dbReference type="EMBL" id="KAH0468764.1"/>
    </source>
</evidence>
<reference evidence="2 3" key="1">
    <citation type="journal article" date="2021" name="Hortic Res">
        <title>Chromosome-scale assembly of the Dendrobium chrysotoxum genome enhances the understanding of orchid evolution.</title>
        <authorList>
            <person name="Zhang Y."/>
            <person name="Zhang G.Q."/>
            <person name="Zhang D."/>
            <person name="Liu X.D."/>
            <person name="Xu X.Y."/>
            <person name="Sun W.H."/>
            <person name="Yu X."/>
            <person name="Zhu X."/>
            <person name="Wang Z.W."/>
            <person name="Zhao X."/>
            <person name="Zhong W.Y."/>
            <person name="Chen H."/>
            <person name="Yin W.L."/>
            <person name="Huang T."/>
            <person name="Niu S.C."/>
            <person name="Liu Z.J."/>
        </authorList>
    </citation>
    <scope>NUCLEOTIDE SEQUENCE [LARGE SCALE GENOMIC DNA]</scope>
    <source>
        <strain evidence="2">Lindl</strain>
    </source>
</reference>
<dbReference type="Proteomes" id="UP000775213">
    <property type="component" value="Unassembled WGS sequence"/>
</dbReference>
<evidence type="ECO:0000313" key="3">
    <source>
        <dbReference type="Proteomes" id="UP000775213"/>
    </source>
</evidence>
<dbReference type="AlphaFoldDB" id="A0AAV7H4Q6"/>
<dbReference type="EMBL" id="JAGFBR010000003">
    <property type="protein sequence ID" value="KAH0468764.1"/>
    <property type="molecule type" value="Genomic_DNA"/>
</dbReference>
<keyword evidence="3" id="KW-1185">Reference proteome</keyword>
<name>A0AAV7H4Q6_DENCH</name>
<comment type="caution">
    <text evidence="2">The sequence shown here is derived from an EMBL/GenBank/DDBJ whole genome shotgun (WGS) entry which is preliminary data.</text>
</comment>
<evidence type="ECO:0000256" key="1">
    <source>
        <dbReference type="SAM" id="MobiDB-lite"/>
    </source>
</evidence>